<dbReference type="PANTHER" id="PTHR15959">
    <property type="entry name" value="SYNTAXIN-18"/>
    <property type="match status" value="1"/>
</dbReference>
<keyword evidence="4" id="KW-0812">Transmembrane</keyword>
<reference evidence="10 11" key="1">
    <citation type="submission" date="2013-11" db="EMBL/GenBank/DDBJ databases">
        <title>Genome sequencing of Stegodyphus mimosarum.</title>
        <authorList>
            <person name="Bechsgaard J."/>
        </authorList>
    </citation>
    <scope>NUCLEOTIDE SEQUENCE [LARGE SCALE GENOMIC DNA]</scope>
</reference>
<organism evidence="10 11">
    <name type="scientific">Stegodyphus mimosarum</name>
    <name type="common">African social velvet spider</name>
    <dbReference type="NCBI Taxonomy" id="407821"/>
    <lineage>
        <taxon>Eukaryota</taxon>
        <taxon>Metazoa</taxon>
        <taxon>Ecdysozoa</taxon>
        <taxon>Arthropoda</taxon>
        <taxon>Chelicerata</taxon>
        <taxon>Arachnida</taxon>
        <taxon>Araneae</taxon>
        <taxon>Araneomorphae</taxon>
        <taxon>Entelegynae</taxon>
        <taxon>Eresoidea</taxon>
        <taxon>Eresidae</taxon>
        <taxon>Stegodyphus</taxon>
    </lineage>
</organism>
<keyword evidence="5" id="KW-0653">Protein transport</keyword>
<evidence type="ECO:0000256" key="2">
    <source>
        <dbReference type="ARBA" id="ARBA00009063"/>
    </source>
</evidence>
<dbReference type="STRING" id="407821.A0A087TBK6"/>
<dbReference type="OrthoDB" id="342981at2759"/>
<dbReference type="GO" id="GO:0006890">
    <property type="term" value="P:retrograde vesicle-mediated transport, Golgi to endoplasmic reticulum"/>
    <property type="evidence" value="ECO:0007669"/>
    <property type="project" value="TreeGrafter"/>
</dbReference>
<evidence type="ECO:0000256" key="1">
    <source>
        <dbReference type="ARBA" id="ARBA00004211"/>
    </source>
</evidence>
<keyword evidence="6" id="KW-1133">Transmembrane helix</keyword>
<evidence type="ECO:0000259" key="9">
    <source>
        <dbReference type="Pfam" id="PF10496"/>
    </source>
</evidence>
<proteinExistence type="inferred from homology"/>
<keyword evidence="7" id="KW-0175">Coiled coil</keyword>
<gene>
    <name evidence="10" type="ORF">X975_21248</name>
</gene>
<dbReference type="OMA" id="SHIGKLM"/>
<dbReference type="GO" id="GO:0005783">
    <property type="term" value="C:endoplasmic reticulum"/>
    <property type="evidence" value="ECO:0007669"/>
    <property type="project" value="TreeGrafter"/>
</dbReference>
<dbReference type="GO" id="GO:0015031">
    <property type="term" value="P:protein transport"/>
    <property type="evidence" value="ECO:0007669"/>
    <property type="project" value="UniProtKB-KW"/>
</dbReference>
<dbReference type="PANTHER" id="PTHR15959:SF0">
    <property type="entry name" value="SYNTAXIN-18"/>
    <property type="match status" value="1"/>
</dbReference>
<evidence type="ECO:0000256" key="4">
    <source>
        <dbReference type="ARBA" id="ARBA00022692"/>
    </source>
</evidence>
<evidence type="ECO:0000313" key="10">
    <source>
        <dbReference type="EMBL" id="KFM62495.1"/>
    </source>
</evidence>
<feature type="domain" description="SNARE-complex protein Syntaxin-18 N-terminal" evidence="9">
    <location>
        <begin position="5"/>
        <end position="94"/>
    </location>
</feature>
<comment type="subcellular location">
    <subcellularLocation>
        <location evidence="1">Membrane</location>
        <topology evidence="1">Single-pass type IV membrane protein</topology>
    </subcellularLocation>
</comment>
<dbReference type="InterPro" id="IPR019529">
    <property type="entry name" value="Syntaxin-18_N"/>
</dbReference>
<dbReference type="Pfam" id="PF10496">
    <property type="entry name" value="Syntaxin-18_N"/>
    <property type="match status" value="1"/>
</dbReference>
<feature type="non-terminal residue" evidence="10">
    <location>
        <position position="239"/>
    </location>
</feature>
<dbReference type="AlphaFoldDB" id="A0A087TBK6"/>
<keyword evidence="11" id="KW-1185">Reference proteome</keyword>
<protein>
    <submittedName>
        <fullName evidence="10">Syntaxin-18</fullName>
    </submittedName>
</protein>
<accession>A0A087TBK6</accession>
<evidence type="ECO:0000313" key="11">
    <source>
        <dbReference type="Proteomes" id="UP000054359"/>
    </source>
</evidence>
<evidence type="ECO:0000256" key="5">
    <source>
        <dbReference type="ARBA" id="ARBA00022927"/>
    </source>
</evidence>
<keyword evidence="3" id="KW-0813">Transport</keyword>
<keyword evidence="8" id="KW-0472">Membrane</keyword>
<dbReference type="Proteomes" id="UP000054359">
    <property type="component" value="Unassembled WGS sequence"/>
</dbReference>
<evidence type="ECO:0000256" key="8">
    <source>
        <dbReference type="ARBA" id="ARBA00023136"/>
    </source>
</evidence>
<dbReference type="GO" id="GO:0031201">
    <property type="term" value="C:SNARE complex"/>
    <property type="evidence" value="ECO:0007669"/>
    <property type="project" value="TreeGrafter"/>
</dbReference>
<dbReference type="EMBL" id="KK114457">
    <property type="protein sequence ID" value="KFM62495.1"/>
    <property type="molecule type" value="Genomic_DNA"/>
</dbReference>
<comment type="similarity">
    <text evidence="2">Belongs to the syntaxin family.</text>
</comment>
<evidence type="ECO:0000256" key="6">
    <source>
        <dbReference type="ARBA" id="ARBA00022989"/>
    </source>
</evidence>
<evidence type="ECO:0000256" key="7">
    <source>
        <dbReference type="ARBA" id="ARBA00023054"/>
    </source>
</evidence>
<evidence type="ECO:0000256" key="3">
    <source>
        <dbReference type="ARBA" id="ARBA00022448"/>
    </source>
</evidence>
<sequence length="239" mass="27383">MCVVMDVTPVFKACVKTLRTRNKALGLGDKDKSILSSSSKGNKHKSEFTVKAKEVLGTITKMRDFLLDHRKDYINVSHILHGVSNMTDSERDKIDSDAQAFMQMCVEVIKTLSLEVQKTFSPQLKEHQTAVIFLIEQYLKAVCKIYSGQKAIRVKQAVDRQKMLRLESDFRKGKPLPETKLNASDETRISPTKELPVVDEYLSLDSANVEFSPEELQIFEEENQRLYEDMNTLVDEVRY</sequence>
<name>A0A087TBK6_STEMI</name>